<sequence>MDVCSPKHQSEAAQRGAEGRKEESDPLRLMCERVIEASPLNVSQREAVTESLKPGLTDIWGPPGTGKTETGAMIVALKVLRQKQKQNQAERKPVLVCSETLCAVDTFALRLMKKGVRRPAISSPRSVISSTGGAGTHAESVPGKESETAKGGEWETFVPSCVRVGPESKVTVEEAMASTTRFRGLKKEQIEKEICKDPESNKDVTNEVAGLRMFATLRKAKEVVEQMMSEGKLPTVENMQTITEIFEHPNVPNLIIEFLTAEGQVLKRFRLNTR</sequence>
<dbReference type="SUPFAM" id="SSF52540">
    <property type="entry name" value="P-loop containing nucleoside triphosphate hydrolases"/>
    <property type="match status" value="1"/>
</dbReference>
<dbReference type="Pfam" id="PF13086">
    <property type="entry name" value="AAA_11"/>
    <property type="match status" value="1"/>
</dbReference>
<dbReference type="InterPro" id="IPR027417">
    <property type="entry name" value="P-loop_NTPase"/>
</dbReference>
<protein>
    <recommendedName>
        <fullName evidence="2">DNA2/NAM7 helicase helicase domain-containing protein</fullName>
    </recommendedName>
</protein>
<feature type="compositionally biased region" description="Basic and acidic residues" evidence="1">
    <location>
        <begin position="142"/>
        <end position="152"/>
    </location>
</feature>
<dbReference type="Gene3D" id="3.40.50.300">
    <property type="entry name" value="P-loop containing nucleotide triphosphate hydrolases"/>
    <property type="match status" value="1"/>
</dbReference>
<feature type="region of interest" description="Disordered" evidence="1">
    <location>
        <begin position="1"/>
        <end position="25"/>
    </location>
</feature>
<dbReference type="PANTHER" id="PTHR10887">
    <property type="entry name" value="DNA2/NAM7 HELICASE FAMILY"/>
    <property type="match status" value="1"/>
</dbReference>
<feature type="domain" description="DNA2/NAM7 helicase helicase" evidence="2">
    <location>
        <begin position="40"/>
        <end position="215"/>
    </location>
</feature>
<proteinExistence type="predicted"/>
<accession>A0A0G4H0T3</accession>
<feature type="region of interest" description="Disordered" evidence="1">
    <location>
        <begin position="122"/>
        <end position="152"/>
    </location>
</feature>
<dbReference type="VEuPathDB" id="CryptoDB:Cvel_5498"/>
<name>A0A0G4H0T3_9ALVE</name>
<reference evidence="3" key="1">
    <citation type="submission" date="2014-11" db="EMBL/GenBank/DDBJ databases">
        <authorList>
            <person name="Otto D Thomas"/>
            <person name="Naeem Raeece"/>
        </authorList>
    </citation>
    <scope>NUCLEOTIDE SEQUENCE</scope>
</reference>
<organism evidence="3">
    <name type="scientific">Chromera velia CCMP2878</name>
    <dbReference type="NCBI Taxonomy" id="1169474"/>
    <lineage>
        <taxon>Eukaryota</taxon>
        <taxon>Sar</taxon>
        <taxon>Alveolata</taxon>
        <taxon>Colpodellida</taxon>
        <taxon>Chromeraceae</taxon>
        <taxon>Chromera</taxon>
    </lineage>
</organism>
<dbReference type="EMBL" id="CDMZ01001743">
    <property type="protein sequence ID" value="CEM36947.1"/>
    <property type="molecule type" value="Genomic_DNA"/>
</dbReference>
<dbReference type="PANTHER" id="PTHR10887:SF495">
    <property type="entry name" value="HELICASE SENATAXIN ISOFORM X1-RELATED"/>
    <property type="match status" value="1"/>
</dbReference>
<dbReference type="AlphaFoldDB" id="A0A0G4H0T3"/>
<gene>
    <name evidence="3" type="ORF">Cvel_5498</name>
</gene>
<evidence type="ECO:0000313" key="3">
    <source>
        <dbReference type="EMBL" id="CEM36947.1"/>
    </source>
</evidence>
<evidence type="ECO:0000259" key="2">
    <source>
        <dbReference type="Pfam" id="PF13086"/>
    </source>
</evidence>
<dbReference type="InterPro" id="IPR045055">
    <property type="entry name" value="DNA2/NAM7-like"/>
</dbReference>
<dbReference type="GO" id="GO:0004386">
    <property type="term" value="F:helicase activity"/>
    <property type="evidence" value="ECO:0007669"/>
    <property type="project" value="InterPro"/>
</dbReference>
<dbReference type="InterPro" id="IPR041677">
    <property type="entry name" value="DNA2/NAM7_AAA_11"/>
</dbReference>
<evidence type="ECO:0000256" key="1">
    <source>
        <dbReference type="SAM" id="MobiDB-lite"/>
    </source>
</evidence>